<name>A0A402AHM1_9CHLR</name>
<organism evidence="1 2">
    <name type="scientific">Dictyobacter kobayashii</name>
    <dbReference type="NCBI Taxonomy" id="2014872"/>
    <lineage>
        <taxon>Bacteria</taxon>
        <taxon>Bacillati</taxon>
        <taxon>Chloroflexota</taxon>
        <taxon>Ktedonobacteria</taxon>
        <taxon>Ktedonobacterales</taxon>
        <taxon>Dictyobacteraceae</taxon>
        <taxon>Dictyobacter</taxon>
    </lineage>
</organism>
<evidence type="ECO:0000313" key="2">
    <source>
        <dbReference type="Proteomes" id="UP000287188"/>
    </source>
</evidence>
<gene>
    <name evidence="1" type="ORF">KDK_24210</name>
</gene>
<protein>
    <submittedName>
        <fullName evidence="1">Uncharacterized protein</fullName>
    </submittedName>
</protein>
<proteinExistence type="predicted"/>
<dbReference type="Proteomes" id="UP000287188">
    <property type="component" value="Unassembled WGS sequence"/>
</dbReference>
<dbReference type="AlphaFoldDB" id="A0A402AHM1"/>
<keyword evidence="2" id="KW-1185">Reference proteome</keyword>
<reference evidence="2" key="1">
    <citation type="submission" date="2018-12" db="EMBL/GenBank/DDBJ databases">
        <title>Tengunoibacter tsumagoiensis gen. nov., sp. nov., Dictyobacter kobayashii sp. nov., D. alpinus sp. nov., and D. joshuensis sp. nov. and description of Dictyobacteraceae fam. nov. within the order Ktedonobacterales isolated from Tengu-no-mugimeshi.</title>
        <authorList>
            <person name="Wang C.M."/>
            <person name="Zheng Y."/>
            <person name="Sakai Y."/>
            <person name="Toyoda A."/>
            <person name="Minakuchi Y."/>
            <person name="Abe K."/>
            <person name="Yokota A."/>
            <person name="Yabe S."/>
        </authorList>
    </citation>
    <scope>NUCLEOTIDE SEQUENCE [LARGE SCALE GENOMIC DNA]</scope>
    <source>
        <strain evidence="2">Uno11</strain>
    </source>
</reference>
<comment type="caution">
    <text evidence="1">The sequence shown here is derived from an EMBL/GenBank/DDBJ whole genome shotgun (WGS) entry which is preliminary data.</text>
</comment>
<accession>A0A402AHM1</accession>
<sequence length="49" mass="5332">MTLDNPGGIVPVHKEVRMIIIINPDNQSYETACGDAPLDQETLKPGQVI</sequence>
<evidence type="ECO:0000313" key="1">
    <source>
        <dbReference type="EMBL" id="GCE18621.1"/>
    </source>
</evidence>
<dbReference type="EMBL" id="BIFS01000001">
    <property type="protein sequence ID" value="GCE18621.1"/>
    <property type="molecule type" value="Genomic_DNA"/>
</dbReference>